<protein>
    <submittedName>
        <fullName evidence="3">Sulfurtransferase TusA family protein</fullName>
    </submittedName>
</protein>
<dbReference type="Gene3D" id="3.30.110.40">
    <property type="entry name" value="TusA-like domain"/>
    <property type="match status" value="1"/>
</dbReference>
<proteinExistence type="inferred from homology"/>
<name>A0ABV3SAR3_9GAMM</name>
<sequence>MASVSQVDDHRDLDLRGLNCPLPILRTKQALREMAPGERLRVRATDPHSVIDFRGFCDTTDNTLLQQEEAEGVFTFWLEKGR</sequence>
<dbReference type="EMBL" id="JBAKFJ010000001">
    <property type="protein sequence ID" value="MEX0386814.1"/>
    <property type="molecule type" value="Genomic_DNA"/>
</dbReference>
<keyword evidence="4" id="KW-1185">Reference proteome</keyword>
<dbReference type="RefSeq" id="WP_367967280.1">
    <property type="nucleotide sequence ID" value="NZ_JBAKFI010000002.1"/>
</dbReference>
<dbReference type="Pfam" id="PF01206">
    <property type="entry name" value="TusA"/>
    <property type="match status" value="1"/>
</dbReference>
<accession>A0ABV3SAR3</accession>
<dbReference type="PANTHER" id="PTHR33279">
    <property type="entry name" value="SULFUR CARRIER PROTEIN YEDF-RELATED"/>
    <property type="match status" value="1"/>
</dbReference>
<dbReference type="PANTHER" id="PTHR33279:SF6">
    <property type="entry name" value="SULFUR CARRIER PROTEIN YEDF-RELATED"/>
    <property type="match status" value="1"/>
</dbReference>
<evidence type="ECO:0000259" key="2">
    <source>
        <dbReference type="PROSITE" id="PS01148"/>
    </source>
</evidence>
<comment type="similarity">
    <text evidence="1">Belongs to the sulfur carrier protein TusA family.</text>
</comment>
<dbReference type="CDD" id="cd00291">
    <property type="entry name" value="SirA_YedF_YeeD"/>
    <property type="match status" value="1"/>
</dbReference>
<evidence type="ECO:0000256" key="1">
    <source>
        <dbReference type="ARBA" id="ARBA00008984"/>
    </source>
</evidence>
<comment type="caution">
    <text evidence="3">The sequence shown here is derived from an EMBL/GenBank/DDBJ whole genome shotgun (WGS) entry which is preliminary data.</text>
</comment>
<dbReference type="SUPFAM" id="SSF64307">
    <property type="entry name" value="SirA-like"/>
    <property type="match status" value="1"/>
</dbReference>
<dbReference type="Proteomes" id="UP001556653">
    <property type="component" value="Unassembled WGS sequence"/>
</dbReference>
<evidence type="ECO:0000313" key="4">
    <source>
        <dbReference type="Proteomes" id="UP001556653"/>
    </source>
</evidence>
<gene>
    <name evidence="3" type="ORF">V6X64_07415</name>
</gene>
<evidence type="ECO:0000313" key="3">
    <source>
        <dbReference type="EMBL" id="MEX0386814.1"/>
    </source>
</evidence>
<reference evidence="3 4" key="1">
    <citation type="submission" date="2024-02" db="EMBL/GenBank/DDBJ databases">
        <title>New especies of Spiribacter isolated from saline water.</title>
        <authorList>
            <person name="Leon M.J."/>
            <person name="De La Haba R."/>
            <person name="Sanchez-Porro C."/>
            <person name="Ventosa A."/>
        </authorList>
    </citation>
    <scope>NUCLEOTIDE SEQUENCE [LARGE SCALE GENOMIC DNA]</scope>
    <source>
        <strain evidence="4">ag22IC4-227</strain>
    </source>
</reference>
<dbReference type="InterPro" id="IPR001455">
    <property type="entry name" value="TusA-like"/>
</dbReference>
<organism evidence="3 4">
    <name type="scientific">Spiribacter onubensis</name>
    <dbReference type="NCBI Taxonomy" id="3122420"/>
    <lineage>
        <taxon>Bacteria</taxon>
        <taxon>Pseudomonadati</taxon>
        <taxon>Pseudomonadota</taxon>
        <taxon>Gammaproteobacteria</taxon>
        <taxon>Chromatiales</taxon>
        <taxon>Ectothiorhodospiraceae</taxon>
        <taxon>Spiribacter</taxon>
    </lineage>
</organism>
<dbReference type="PROSITE" id="PS01148">
    <property type="entry name" value="UPF0033"/>
    <property type="match status" value="1"/>
</dbReference>
<dbReference type="InterPro" id="IPR036868">
    <property type="entry name" value="TusA-like_sf"/>
</dbReference>
<feature type="domain" description="UPF0033" evidence="2">
    <location>
        <begin position="13"/>
        <end position="37"/>
    </location>
</feature>